<sequence>MAFTIPEKHYFSSLEAVPNNYLPALVYRNVLPSPVSNDSAQKLCERNHWEKRGEWGAITTAHFHPNTHECYAIFRGSSRLVLGRSISDDDPNGIEIDVSAGDVVVVPAGVSHRSLTSEAGYKYIGVYPETAPKWRNNWCKGEEDMRSLATEIDNVEIPAHDPVFGENGPLVEIWRKAKENHEIEIKKV</sequence>
<dbReference type="AlphaFoldDB" id="A0A9P4SIW9"/>
<name>A0A9P4SIW9_9PEZI</name>
<dbReference type="PANTHER" id="PTHR36448">
    <property type="entry name" value="BLR7373 PROTEIN"/>
    <property type="match status" value="1"/>
</dbReference>
<dbReference type="PANTHER" id="PTHR36448:SF2">
    <property type="entry name" value="CUPIN TYPE-1 DOMAIN-CONTAINING PROTEIN"/>
    <property type="match status" value="1"/>
</dbReference>
<dbReference type="InterPro" id="IPR006045">
    <property type="entry name" value="Cupin_1"/>
</dbReference>
<dbReference type="InterPro" id="IPR011051">
    <property type="entry name" value="RmlC_Cupin_sf"/>
</dbReference>
<proteinExistence type="predicted"/>
<dbReference type="Pfam" id="PF00190">
    <property type="entry name" value="Cupin_1"/>
    <property type="match status" value="1"/>
</dbReference>
<evidence type="ECO:0000313" key="3">
    <source>
        <dbReference type="Proteomes" id="UP000799429"/>
    </source>
</evidence>
<dbReference type="InterPro" id="IPR014710">
    <property type="entry name" value="RmlC-like_jellyroll"/>
</dbReference>
<comment type="caution">
    <text evidence="2">The sequence shown here is derived from an EMBL/GenBank/DDBJ whole genome shotgun (WGS) entry which is preliminary data.</text>
</comment>
<dbReference type="SUPFAM" id="SSF51182">
    <property type="entry name" value="RmlC-like cupins"/>
    <property type="match status" value="1"/>
</dbReference>
<evidence type="ECO:0000313" key="2">
    <source>
        <dbReference type="EMBL" id="KAF2843159.1"/>
    </source>
</evidence>
<accession>A0A9P4SIW9</accession>
<dbReference type="Proteomes" id="UP000799429">
    <property type="component" value="Unassembled WGS sequence"/>
</dbReference>
<gene>
    <name evidence="2" type="ORF">M501DRAFT_994015</name>
</gene>
<dbReference type="Gene3D" id="2.60.120.10">
    <property type="entry name" value="Jelly Rolls"/>
    <property type="match status" value="1"/>
</dbReference>
<keyword evidence="3" id="KW-1185">Reference proteome</keyword>
<feature type="domain" description="Cupin type-1" evidence="1">
    <location>
        <begin position="56"/>
        <end position="112"/>
    </location>
</feature>
<dbReference type="OrthoDB" id="2446447at2759"/>
<protein>
    <recommendedName>
        <fullName evidence="1">Cupin type-1 domain-containing protein</fullName>
    </recommendedName>
</protein>
<evidence type="ECO:0000259" key="1">
    <source>
        <dbReference type="Pfam" id="PF00190"/>
    </source>
</evidence>
<reference evidence="2" key="1">
    <citation type="journal article" date="2020" name="Stud. Mycol.">
        <title>101 Dothideomycetes genomes: a test case for predicting lifestyles and emergence of pathogens.</title>
        <authorList>
            <person name="Haridas S."/>
            <person name="Albert R."/>
            <person name="Binder M."/>
            <person name="Bloem J."/>
            <person name="Labutti K."/>
            <person name="Salamov A."/>
            <person name="Andreopoulos B."/>
            <person name="Baker S."/>
            <person name="Barry K."/>
            <person name="Bills G."/>
            <person name="Bluhm B."/>
            <person name="Cannon C."/>
            <person name="Castanera R."/>
            <person name="Culley D."/>
            <person name="Daum C."/>
            <person name="Ezra D."/>
            <person name="Gonzalez J."/>
            <person name="Henrissat B."/>
            <person name="Kuo A."/>
            <person name="Liang C."/>
            <person name="Lipzen A."/>
            <person name="Lutzoni F."/>
            <person name="Magnuson J."/>
            <person name="Mondo S."/>
            <person name="Nolan M."/>
            <person name="Ohm R."/>
            <person name="Pangilinan J."/>
            <person name="Park H.-J."/>
            <person name="Ramirez L."/>
            <person name="Alfaro M."/>
            <person name="Sun H."/>
            <person name="Tritt A."/>
            <person name="Yoshinaga Y."/>
            <person name="Zwiers L.-H."/>
            <person name="Turgeon B."/>
            <person name="Goodwin S."/>
            <person name="Spatafora J."/>
            <person name="Crous P."/>
            <person name="Grigoriev I."/>
        </authorList>
    </citation>
    <scope>NUCLEOTIDE SEQUENCE</scope>
    <source>
        <strain evidence="2">CBS 101060</strain>
    </source>
</reference>
<organism evidence="2 3">
    <name type="scientific">Patellaria atrata CBS 101060</name>
    <dbReference type="NCBI Taxonomy" id="1346257"/>
    <lineage>
        <taxon>Eukaryota</taxon>
        <taxon>Fungi</taxon>
        <taxon>Dikarya</taxon>
        <taxon>Ascomycota</taxon>
        <taxon>Pezizomycotina</taxon>
        <taxon>Dothideomycetes</taxon>
        <taxon>Dothideomycetes incertae sedis</taxon>
        <taxon>Patellariales</taxon>
        <taxon>Patellariaceae</taxon>
        <taxon>Patellaria</taxon>
    </lineage>
</organism>
<dbReference type="InterPro" id="IPR047121">
    <property type="entry name" value="YjiB-like"/>
</dbReference>
<dbReference type="EMBL" id="MU006089">
    <property type="protein sequence ID" value="KAF2843159.1"/>
    <property type="molecule type" value="Genomic_DNA"/>
</dbReference>
<dbReference type="CDD" id="cd02219">
    <property type="entry name" value="cupin_YjlB-like"/>
    <property type="match status" value="1"/>
</dbReference>